<sequence>MISRPARYAAAALLALTAASAPGSPASAHPPSKTPPQLELAGVSGAGCPAGTATVLINPEGSGFTALYDAFEARTTAQANPAVKACTLTFKVKLDPGYRLGVRKVDYRGEAALTSRGKAEFKAKYFWQGVARTQELPGWSKAGVHNGSWQATHTLTEFWGSRCGGNDQLIITQNLKVSGSGTNVLNMETADSQYSTVWELETQPCADH</sequence>
<organism evidence="3 4">
    <name type="scientific">Pilimelia columellifera subsp. columellifera</name>
    <dbReference type="NCBI Taxonomy" id="706583"/>
    <lineage>
        <taxon>Bacteria</taxon>
        <taxon>Bacillati</taxon>
        <taxon>Actinomycetota</taxon>
        <taxon>Actinomycetes</taxon>
        <taxon>Micromonosporales</taxon>
        <taxon>Micromonosporaceae</taxon>
        <taxon>Pilimelia</taxon>
    </lineage>
</organism>
<dbReference type="EMBL" id="BAAARY010000002">
    <property type="protein sequence ID" value="GAA2514604.1"/>
    <property type="molecule type" value="Genomic_DNA"/>
</dbReference>
<evidence type="ECO:0000256" key="1">
    <source>
        <dbReference type="SAM" id="MobiDB-lite"/>
    </source>
</evidence>
<keyword evidence="2" id="KW-0732">Signal</keyword>
<dbReference type="Proteomes" id="UP001499978">
    <property type="component" value="Unassembled WGS sequence"/>
</dbReference>
<evidence type="ECO:0000313" key="3">
    <source>
        <dbReference type="EMBL" id="GAA2514604.1"/>
    </source>
</evidence>
<evidence type="ECO:0000256" key="2">
    <source>
        <dbReference type="SAM" id="SignalP"/>
    </source>
</evidence>
<dbReference type="RefSeq" id="WP_344168501.1">
    <property type="nucleotide sequence ID" value="NZ_BAAARY010000002.1"/>
</dbReference>
<feature type="region of interest" description="Disordered" evidence="1">
    <location>
        <begin position="23"/>
        <end position="43"/>
    </location>
</feature>
<dbReference type="InterPro" id="IPR025649">
    <property type="entry name" value="DUF4360"/>
</dbReference>
<gene>
    <name evidence="3" type="ORF">GCM10010201_08510</name>
</gene>
<dbReference type="Pfam" id="PF14273">
    <property type="entry name" value="DUF4360"/>
    <property type="match status" value="1"/>
</dbReference>
<keyword evidence="4" id="KW-1185">Reference proteome</keyword>
<reference evidence="3 4" key="1">
    <citation type="journal article" date="2019" name="Int. J. Syst. Evol. Microbiol.">
        <title>The Global Catalogue of Microorganisms (GCM) 10K type strain sequencing project: providing services to taxonomists for standard genome sequencing and annotation.</title>
        <authorList>
            <consortium name="The Broad Institute Genomics Platform"/>
            <consortium name="The Broad Institute Genome Sequencing Center for Infectious Disease"/>
            <person name="Wu L."/>
            <person name="Ma J."/>
        </authorList>
    </citation>
    <scope>NUCLEOTIDE SEQUENCE [LARGE SCALE GENOMIC DNA]</scope>
    <source>
        <strain evidence="3 4">JCM 3367</strain>
    </source>
</reference>
<feature type="signal peptide" evidence="2">
    <location>
        <begin position="1"/>
        <end position="28"/>
    </location>
</feature>
<name>A0ABN3N560_9ACTN</name>
<protein>
    <submittedName>
        <fullName evidence="3">DUF4360 domain-containing protein</fullName>
    </submittedName>
</protein>
<comment type="caution">
    <text evidence="3">The sequence shown here is derived from an EMBL/GenBank/DDBJ whole genome shotgun (WGS) entry which is preliminary data.</text>
</comment>
<accession>A0ABN3N560</accession>
<dbReference type="PANTHER" id="PTHR38847">
    <property type="match status" value="1"/>
</dbReference>
<proteinExistence type="predicted"/>
<feature type="chain" id="PRO_5045512579" evidence="2">
    <location>
        <begin position="29"/>
        <end position="208"/>
    </location>
</feature>
<evidence type="ECO:0000313" key="4">
    <source>
        <dbReference type="Proteomes" id="UP001499978"/>
    </source>
</evidence>
<dbReference type="PANTHER" id="PTHR38847:SF1">
    <property type="entry name" value="PSEUDOURIDINE SYNTHASE RSUA_RLUA-LIKE DOMAIN-CONTAINING PROTEIN"/>
    <property type="match status" value="1"/>
</dbReference>